<gene>
    <name evidence="2" type="ORF">TTHERM_00757750</name>
</gene>
<keyword evidence="1" id="KW-0732">Signal</keyword>
<evidence type="ECO:0000313" key="3">
    <source>
        <dbReference type="Proteomes" id="UP000009168"/>
    </source>
</evidence>
<dbReference type="HOGENOM" id="CLU_375776_0_0_1"/>
<proteinExistence type="predicted"/>
<evidence type="ECO:0008006" key="4">
    <source>
        <dbReference type="Google" id="ProtNLM"/>
    </source>
</evidence>
<evidence type="ECO:0000256" key="1">
    <source>
        <dbReference type="SAM" id="SignalP"/>
    </source>
</evidence>
<dbReference type="KEGG" id="tet:TTHERM_00757750"/>
<dbReference type="GeneID" id="7827444"/>
<dbReference type="SUPFAM" id="SSF69322">
    <property type="entry name" value="Tricorn protease domain 2"/>
    <property type="match status" value="1"/>
</dbReference>
<organism evidence="2 3">
    <name type="scientific">Tetrahymena thermophila (strain SB210)</name>
    <dbReference type="NCBI Taxonomy" id="312017"/>
    <lineage>
        <taxon>Eukaryota</taxon>
        <taxon>Sar</taxon>
        <taxon>Alveolata</taxon>
        <taxon>Ciliophora</taxon>
        <taxon>Intramacronucleata</taxon>
        <taxon>Oligohymenophorea</taxon>
        <taxon>Hymenostomatida</taxon>
        <taxon>Tetrahymenina</taxon>
        <taxon>Tetrahymenidae</taxon>
        <taxon>Tetrahymena</taxon>
    </lineage>
</organism>
<dbReference type="RefSeq" id="XP_001016957.2">
    <property type="nucleotide sequence ID" value="XM_001016957.2"/>
</dbReference>
<reference evidence="3" key="1">
    <citation type="journal article" date="2006" name="PLoS Biol.">
        <title>Macronuclear genome sequence of the ciliate Tetrahymena thermophila, a model eukaryote.</title>
        <authorList>
            <person name="Eisen J.A."/>
            <person name="Coyne R.S."/>
            <person name="Wu M."/>
            <person name="Wu D."/>
            <person name="Thiagarajan M."/>
            <person name="Wortman J.R."/>
            <person name="Badger J.H."/>
            <person name="Ren Q."/>
            <person name="Amedeo P."/>
            <person name="Jones K.M."/>
            <person name="Tallon L.J."/>
            <person name="Delcher A.L."/>
            <person name="Salzberg S.L."/>
            <person name="Silva J.C."/>
            <person name="Haas B.J."/>
            <person name="Majoros W.H."/>
            <person name="Farzad M."/>
            <person name="Carlton J.M."/>
            <person name="Smith R.K. Jr."/>
            <person name="Garg J."/>
            <person name="Pearlman R.E."/>
            <person name="Karrer K.M."/>
            <person name="Sun L."/>
            <person name="Manning G."/>
            <person name="Elde N.C."/>
            <person name="Turkewitz A.P."/>
            <person name="Asai D.J."/>
            <person name="Wilkes D.E."/>
            <person name="Wang Y."/>
            <person name="Cai H."/>
            <person name="Collins K."/>
            <person name="Stewart B.A."/>
            <person name="Lee S.R."/>
            <person name="Wilamowska K."/>
            <person name="Weinberg Z."/>
            <person name="Ruzzo W.L."/>
            <person name="Wloga D."/>
            <person name="Gaertig J."/>
            <person name="Frankel J."/>
            <person name="Tsao C.-C."/>
            <person name="Gorovsky M.A."/>
            <person name="Keeling P.J."/>
            <person name="Waller R.F."/>
            <person name="Patron N.J."/>
            <person name="Cherry J.M."/>
            <person name="Stover N.A."/>
            <person name="Krieger C.J."/>
            <person name="del Toro C."/>
            <person name="Ryder H.F."/>
            <person name="Williamson S.C."/>
            <person name="Barbeau R.A."/>
            <person name="Hamilton E.P."/>
            <person name="Orias E."/>
        </authorList>
    </citation>
    <scope>NUCLEOTIDE SEQUENCE [LARGE SCALE GENOMIC DNA]</scope>
    <source>
        <strain evidence="3">SB210</strain>
    </source>
</reference>
<protein>
    <recommendedName>
        <fullName evidence="4">Transmembrane protein</fullName>
    </recommendedName>
</protein>
<keyword evidence="3" id="KW-1185">Reference proteome</keyword>
<dbReference type="EMBL" id="GG662685">
    <property type="protein sequence ID" value="EAR96712.2"/>
    <property type="molecule type" value="Genomic_DNA"/>
</dbReference>
<dbReference type="AlphaFoldDB" id="Q23JN1"/>
<dbReference type="InParanoid" id="Q23JN1"/>
<feature type="signal peptide" evidence="1">
    <location>
        <begin position="1"/>
        <end position="21"/>
    </location>
</feature>
<feature type="chain" id="PRO_5004201683" description="Transmembrane protein" evidence="1">
    <location>
        <begin position="22"/>
        <end position="637"/>
    </location>
</feature>
<sequence>MVPKQIFFLITSIIVLIKSEGCGLGCQICQQDQCTLCLQNFELDTSLGLCVYKSCEQNFYFQPNLDLNYSNGKCQSLCDLSYIGNTIQNICVQIAQCSVADEISQNIPYDQELLDVQIYKKNFYSIIYNQQIQLFSIDDLEFYSNQKLQNGDLKAFNVNGTILLQSTDNSISVWDLTLDKRTLLIDSQTHMIGQNSYFNFVKSNILFVLSYNIGNDTVVAYLVDMSNFQLYEFQVQLSQSIVSLTILQTFIVIHNKQGIQIVQYNIDFQKIEVEFYQQQNGNQCIQFNSTQVNTVIQIQGKLFIALEDNLLVYNLNQQSCQSLQLDITQFTQIEGSNSNLLILSNQTLYMISNLDQQNLVISKMCENILDFSIVSLPNNTLEILALLGNSTLQIYQLTDLQSSFQLIYSELLIDYNFETIIILSNIQQYQNANNNQIYQFSLVGRFVQILKRDSMQNTINSQIIGNYQQPFPTPNSQAVQIAILYSYMQLVSCHSNGDIIFYDISAAQYAELMLKLNLANSGCIDMITFLDQNLIVQMQDRILIIQGKDWTILQEIAINQQTQNVLITSNNDQLAIILDSCMKILDDHLAYIYDGCQNEFLGQLQQIIIVKNNIYIQTPSSLESINLIFYVFQILLE</sequence>
<dbReference type="Proteomes" id="UP000009168">
    <property type="component" value="Unassembled WGS sequence"/>
</dbReference>
<name>Q23JN1_TETTS</name>
<accession>Q23JN1</accession>
<evidence type="ECO:0000313" key="2">
    <source>
        <dbReference type="EMBL" id="EAR96712.2"/>
    </source>
</evidence>